<dbReference type="PANTHER" id="PTHR46060:SF1">
    <property type="entry name" value="MARINER MOS1 TRANSPOSASE-LIKE PROTEIN"/>
    <property type="match status" value="1"/>
</dbReference>
<comment type="caution">
    <text evidence="2">The sequence shown here is derived from an EMBL/GenBank/DDBJ whole genome shotgun (WGS) entry which is preliminary data.</text>
</comment>
<evidence type="ECO:0000313" key="2">
    <source>
        <dbReference type="EMBL" id="KAF6296067.1"/>
    </source>
</evidence>
<keyword evidence="3" id="KW-1185">Reference proteome</keyword>
<proteinExistence type="predicted"/>
<evidence type="ECO:0000259" key="1">
    <source>
        <dbReference type="Pfam" id="PF17906"/>
    </source>
</evidence>
<dbReference type="Gene3D" id="1.10.10.1450">
    <property type="match status" value="1"/>
</dbReference>
<evidence type="ECO:0000313" key="3">
    <source>
        <dbReference type="Proteomes" id="UP000527355"/>
    </source>
</evidence>
<dbReference type="Gene3D" id="3.30.420.10">
    <property type="entry name" value="Ribonuclease H-like superfamily/Ribonuclease H"/>
    <property type="match status" value="1"/>
</dbReference>
<dbReference type="InterPro" id="IPR041426">
    <property type="entry name" value="Mos1_HTH"/>
</dbReference>
<protein>
    <recommendedName>
        <fullName evidence="1">Mos1 transposase HTH domain-containing protein</fullName>
    </recommendedName>
</protein>
<dbReference type="PANTHER" id="PTHR46060">
    <property type="entry name" value="MARINER MOS1 TRANSPOSASE-LIKE PROTEIN"/>
    <property type="match status" value="1"/>
</dbReference>
<dbReference type="Pfam" id="PF17906">
    <property type="entry name" value="HTH_48"/>
    <property type="match status" value="1"/>
</dbReference>
<organism evidence="2 3">
    <name type="scientific">Myotis myotis</name>
    <name type="common">Greater mouse-eared bat</name>
    <name type="synonym">Vespertilio myotis</name>
    <dbReference type="NCBI Taxonomy" id="51298"/>
    <lineage>
        <taxon>Eukaryota</taxon>
        <taxon>Metazoa</taxon>
        <taxon>Chordata</taxon>
        <taxon>Craniata</taxon>
        <taxon>Vertebrata</taxon>
        <taxon>Euteleostomi</taxon>
        <taxon>Mammalia</taxon>
        <taxon>Eutheria</taxon>
        <taxon>Laurasiatheria</taxon>
        <taxon>Chiroptera</taxon>
        <taxon>Yangochiroptera</taxon>
        <taxon>Vespertilionidae</taxon>
        <taxon>Myotis</taxon>
    </lineage>
</organism>
<name>A0A7J7T6M9_MYOMY</name>
<sequence length="163" mass="18866">MSNFVPKKEHLLEVIIHYFILKKSAAESYNILREAYGEHAPSQNTCERWFKRFKSDDFDVKDNIQVNLNHTLIVKQPEWARRHGKVILLHDGAPSHTSTPVKDTLKDLAWEVVTHPPYPPDLAPPDDHLFQSMAHALSEQHCKAYEGVENWVSEWFASKPQIT</sequence>
<reference evidence="2 3" key="1">
    <citation type="journal article" date="2020" name="Nature">
        <title>Six reference-quality genomes reveal evolution of bat adaptations.</title>
        <authorList>
            <person name="Jebb D."/>
            <person name="Huang Z."/>
            <person name="Pippel M."/>
            <person name="Hughes G.M."/>
            <person name="Lavrichenko K."/>
            <person name="Devanna P."/>
            <person name="Winkler S."/>
            <person name="Jermiin L.S."/>
            <person name="Skirmuntt E.C."/>
            <person name="Katzourakis A."/>
            <person name="Burkitt-Gray L."/>
            <person name="Ray D.A."/>
            <person name="Sullivan K.A.M."/>
            <person name="Roscito J.G."/>
            <person name="Kirilenko B.M."/>
            <person name="Davalos L.M."/>
            <person name="Corthals A.P."/>
            <person name="Power M.L."/>
            <person name="Jones G."/>
            <person name="Ransome R.D."/>
            <person name="Dechmann D.K.N."/>
            <person name="Locatelli A.G."/>
            <person name="Puechmaille S.J."/>
            <person name="Fedrigo O."/>
            <person name="Jarvis E.D."/>
            <person name="Hiller M."/>
            <person name="Vernes S.C."/>
            <person name="Myers E.W."/>
            <person name="Teeling E.C."/>
        </authorList>
    </citation>
    <scope>NUCLEOTIDE SEQUENCE [LARGE SCALE GENOMIC DNA]</scope>
    <source>
        <strain evidence="2">MMyoMyo1</strain>
        <tissue evidence="2">Flight muscle</tissue>
    </source>
</reference>
<dbReference type="AlphaFoldDB" id="A0A7J7T6M9"/>
<dbReference type="InterPro" id="IPR052709">
    <property type="entry name" value="Transposase-MT_Hybrid"/>
</dbReference>
<feature type="domain" description="Mos1 transposase HTH" evidence="1">
    <location>
        <begin position="8"/>
        <end position="57"/>
    </location>
</feature>
<gene>
    <name evidence="2" type="ORF">mMyoMyo1_009189</name>
</gene>
<dbReference type="GO" id="GO:0003676">
    <property type="term" value="F:nucleic acid binding"/>
    <property type="evidence" value="ECO:0007669"/>
    <property type="project" value="InterPro"/>
</dbReference>
<dbReference type="Proteomes" id="UP000527355">
    <property type="component" value="Unassembled WGS sequence"/>
</dbReference>
<accession>A0A7J7T6M9</accession>
<dbReference type="EMBL" id="JABWUV010000017">
    <property type="protein sequence ID" value="KAF6296067.1"/>
    <property type="molecule type" value="Genomic_DNA"/>
</dbReference>
<dbReference type="InterPro" id="IPR036397">
    <property type="entry name" value="RNaseH_sf"/>
</dbReference>